<dbReference type="Proteomes" id="UP000005867">
    <property type="component" value="Chromosome"/>
</dbReference>
<dbReference type="eggNOG" id="arCOG05437">
    <property type="taxonomic scope" value="Archaea"/>
</dbReference>
<keyword evidence="2" id="KW-1185">Reference proteome</keyword>
<dbReference type="EMBL" id="CP003098">
    <property type="protein sequence ID" value="AET33547.1"/>
    <property type="molecule type" value="Genomic_DNA"/>
</dbReference>
<dbReference type="KEGG" id="pyr:P186_2155"/>
<accession>G7VAW9</accession>
<reference evidence="1 2" key="1">
    <citation type="journal article" date="2012" name="J. Bacteriol.">
        <title>Complete genome sequence of strain 1860, a crenarchaeon of the genus pyrobaculum able to grow with various electron acceptors.</title>
        <authorList>
            <person name="Mardanov A.V."/>
            <person name="Gumerov V.M."/>
            <person name="Slobodkina G.B."/>
            <person name="Beletsky A.V."/>
            <person name="Bonch-Osmolovskaya E.A."/>
            <person name="Ravin N.V."/>
            <person name="Skryabin K.G."/>
        </authorList>
    </citation>
    <scope>NUCLEOTIDE SEQUENCE [LARGE SCALE GENOMIC DNA]</scope>
    <source>
        <strain evidence="1 2">1860</strain>
    </source>
</reference>
<name>G7VAW9_9CREN</name>
<sequence>MYLFKNYHQRVDRVPLSEVVARVGRGENLEVVGYEGDAAVVDKVKGVVKGDFSSEDLGELKKRKPRGKPTKQQLELATVVAQRLVEARRPFKVIFGPKEVTIRSGGGFIRVSEDSVKLAGYKSLDDDPIPLVLDVLKKYGEVKLLKPLK</sequence>
<protein>
    <submittedName>
        <fullName evidence="1">Uncharacterized protein</fullName>
    </submittedName>
</protein>
<dbReference type="GeneID" id="11596645"/>
<dbReference type="AlphaFoldDB" id="G7VAW9"/>
<dbReference type="RefSeq" id="WP_014289372.1">
    <property type="nucleotide sequence ID" value="NC_016645.1"/>
</dbReference>
<dbReference type="STRING" id="1104324.P186_2155"/>
<proteinExistence type="predicted"/>
<evidence type="ECO:0000313" key="1">
    <source>
        <dbReference type="EMBL" id="AET33547.1"/>
    </source>
</evidence>
<dbReference type="BioCyc" id="PSP1104324:GJSN-2105-MONOMER"/>
<gene>
    <name evidence="1" type="ORF">P186_2155</name>
</gene>
<evidence type="ECO:0000313" key="2">
    <source>
        <dbReference type="Proteomes" id="UP000005867"/>
    </source>
</evidence>
<organism evidence="1 2">
    <name type="scientific">Pyrobaculum ferrireducens</name>
    <dbReference type="NCBI Taxonomy" id="1104324"/>
    <lineage>
        <taxon>Archaea</taxon>
        <taxon>Thermoproteota</taxon>
        <taxon>Thermoprotei</taxon>
        <taxon>Thermoproteales</taxon>
        <taxon>Thermoproteaceae</taxon>
        <taxon>Pyrobaculum</taxon>
    </lineage>
</organism>
<dbReference type="HOGENOM" id="CLU_1623522_0_0_2"/>